<keyword evidence="3" id="KW-0057">Aromatic amino acid biosynthesis</keyword>
<sequence length="185" mass="20795">PYKESVIKYLDDLDEKAERIGAVNVIKFIRQKNRIRLVGYNSDVVGFKKSIEPLLPIGCADALILGTGGASKAVYCALEDLGIHPVYVSRMPSKGQLSYPDLDKFIMERYKIIVNTTPLGMYPNVEFCPHIPYDLIAPGTLAYDVIYNPEETLFMKKAKARGAVVKNGLEMLLLQADEAWRIWNL</sequence>
<evidence type="ECO:0000313" key="5">
    <source>
        <dbReference type="EMBL" id="HIU55656.1"/>
    </source>
</evidence>
<dbReference type="GO" id="GO:0009423">
    <property type="term" value="P:chorismate biosynthetic process"/>
    <property type="evidence" value="ECO:0007669"/>
    <property type="project" value="TreeGrafter"/>
</dbReference>
<dbReference type="AlphaFoldDB" id="A0A9D1SD14"/>
<dbReference type="Gene3D" id="3.40.50.10860">
    <property type="entry name" value="Leucine Dehydrogenase, chain A, domain 1"/>
    <property type="match status" value="1"/>
</dbReference>
<reference evidence="5" key="1">
    <citation type="submission" date="2020-10" db="EMBL/GenBank/DDBJ databases">
        <authorList>
            <person name="Gilroy R."/>
        </authorList>
    </citation>
    <scope>NUCLEOTIDE SEQUENCE</scope>
    <source>
        <strain evidence="5">CHK158-818</strain>
    </source>
</reference>
<dbReference type="PANTHER" id="PTHR21089:SF1">
    <property type="entry name" value="BIFUNCTIONAL 3-DEHYDROQUINATE DEHYDRATASE_SHIKIMATE DEHYDROGENASE, CHLOROPLASTIC"/>
    <property type="match status" value="1"/>
</dbReference>
<organism evidence="5 6">
    <name type="scientific">Candidatus Gallibacteroides avistercoris</name>
    <dbReference type="NCBI Taxonomy" id="2840833"/>
    <lineage>
        <taxon>Bacteria</taxon>
        <taxon>Pseudomonadati</taxon>
        <taxon>Bacteroidota</taxon>
        <taxon>Bacteroidia</taxon>
        <taxon>Bacteroidales</taxon>
        <taxon>Bacteroidaceae</taxon>
        <taxon>Bacteroidaceae incertae sedis</taxon>
        <taxon>Candidatus Gallibacteroides</taxon>
    </lineage>
</organism>
<name>A0A9D1SD14_9BACT</name>
<dbReference type="Proteomes" id="UP000824112">
    <property type="component" value="Unassembled WGS sequence"/>
</dbReference>
<dbReference type="Pfam" id="PF08501">
    <property type="entry name" value="Shikimate_dh_N"/>
    <property type="match status" value="1"/>
</dbReference>
<evidence type="ECO:0000256" key="3">
    <source>
        <dbReference type="ARBA" id="ARBA00023141"/>
    </source>
</evidence>
<dbReference type="GO" id="GO:0005829">
    <property type="term" value="C:cytosol"/>
    <property type="evidence" value="ECO:0007669"/>
    <property type="project" value="TreeGrafter"/>
</dbReference>
<comment type="caution">
    <text evidence="5">The sequence shown here is derived from an EMBL/GenBank/DDBJ whole genome shotgun (WGS) entry which is preliminary data.</text>
</comment>
<protein>
    <submittedName>
        <fullName evidence="5">Shikimate dehydrogenase</fullName>
        <ecNumber evidence="5">1.1.1.25</ecNumber>
    </submittedName>
</protein>
<keyword evidence="2 5" id="KW-0560">Oxidoreductase</keyword>
<evidence type="ECO:0000256" key="2">
    <source>
        <dbReference type="ARBA" id="ARBA00023002"/>
    </source>
</evidence>
<evidence type="ECO:0000256" key="1">
    <source>
        <dbReference type="ARBA" id="ARBA00004871"/>
    </source>
</evidence>
<dbReference type="EMBL" id="DVNA01000170">
    <property type="protein sequence ID" value="HIU55656.1"/>
    <property type="molecule type" value="Genomic_DNA"/>
</dbReference>
<dbReference type="PANTHER" id="PTHR21089">
    <property type="entry name" value="SHIKIMATE DEHYDROGENASE"/>
    <property type="match status" value="1"/>
</dbReference>
<reference evidence="5" key="2">
    <citation type="journal article" date="2021" name="PeerJ">
        <title>Extensive microbial diversity within the chicken gut microbiome revealed by metagenomics and culture.</title>
        <authorList>
            <person name="Gilroy R."/>
            <person name="Ravi A."/>
            <person name="Getino M."/>
            <person name="Pursley I."/>
            <person name="Horton D.L."/>
            <person name="Alikhan N.F."/>
            <person name="Baker D."/>
            <person name="Gharbi K."/>
            <person name="Hall N."/>
            <person name="Watson M."/>
            <person name="Adriaenssens E.M."/>
            <person name="Foster-Nyarko E."/>
            <person name="Jarju S."/>
            <person name="Secka A."/>
            <person name="Antonio M."/>
            <person name="Oren A."/>
            <person name="Chaudhuri R.R."/>
            <person name="La Ragione R."/>
            <person name="Hildebrand F."/>
            <person name="Pallen M.J."/>
        </authorList>
    </citation>
    <scope>NUCLEOTIDE SEQUENCE</scope>
    <source>
        <strain evidence="5">CHK158-818</strain>
    </source>
</reference>
<evidence type="ECO:0000313" key="6">
    <source>
        <dbReference type="Proteomes" id="UP000824112"/>
    </source>
</evidence>
<dbReference type="InterPro" id="IPR022893">
    <property type="entry name" value="Shikimate_DH_fam"/>
</dbReference>
<dbReference type="InterPro" id="IPR013708">
    <property type="entry name" value="Shikimate_DH-bd_N"/>
</dbReference>
<dbReference type="InterPro" id="IPR046346">
    <property type="entry name" value="Aminoacid_DH-like_N_sf"/>
</dbReference>
<dbReference type="CDD" id="cd01065">
    <property type="entry name" value="NAD_bind_Shikimate_DH"/>
    <property type="match status" value="1"/>
</dbReference>
<dbReference type="Gene3D" id="3.40.50.720">
    <property type="entry name" value="NAD(P)-binding Rossmann-like Domain"/>
    <property type="match status" value="1"/>
</dbReference>
<comment type="pathway">
    <text evidence="1">Metabolic intermediate biosynthesis; chorismate biosynthesis; chorismate from D-erythrose 4-phosphate and phosphoenolpyruvate: step 4/7.</text>
</comment>
<accession>A0A9D1SD14</accession>
<dbReference type="GO" id="GO:0009073">
    <property type="term" value="P:aromatic amino acid family biosynthetic process"/>
    <property type="evidence" value="ECO:0007669"/>
    <property type="project" value="UniProtKB-KW"/>
</dbReference>
<dbReference type="GO" id="GO:0050661">
    <property type="term" value="F:NADP binding"/>
    <property type="evidence" value="ECO:0007669"/>
    <property type="project" value="TreeGrafter"/>
</dbReference>
<dbReference type="GO" id="GO:0004764">
    <property type="term" value="F:shikimate 3-dehydrogenase (NADP+) activity"/>
    <property type="evidence" value="ECO:0007669"/>
    <property type="project" value="UniProtKB-EC"/>
</dbReference>
<dbReference type="EC" id="1.1.1.25" evidence="5"/>
<feature type="non-terminal residue" evidence="5">
    <location>
        <position position="1"/>
    </location>
</feature>
<dbReference type="GO" id="GO:0019632">
    <property type="term" value="P:shikimate metabolic process"/>
    <property type="evidence" value="ECO:0007669"/>
    <property type="project" value="TreeGrafter"/>
</dbReference>
<evidence type="ECO:0000259" key="4">
    <source>
        <dbReference type="Pfam" id="PF08501"/>
    </source>
</evidence>
<gene>
    <name evidence="5" type="primary">aroE</name>
    <name evidence="5" type="ORF">IAB03_07630</name>
</gene>
<feature type="domain" description="Shikimate dehydrogenase substrate binding N-terminal" evidence="4">
    <location>
        <begin position="1"/>
        <end position="26"/>
    </location>
</feature>
<dbReference type="InterPro" id="IPR036291">
    <property type="entry name" value="NAD(P)-bd_dom_sf"/>
</dbReference>
<dbReference type="SUPFAM" id="SSF51735">
    <property type="entry name" value="NAD(P)-binding Rossmann-fold domains"/>
    <property type="match status" value="1"/>
</dbReference>
<keyword evidence="3" id="KW-0028">Amino-acid biosynthesis</keyword>
<proteinExistence type="predicted"/>
<dbReference type="SUPFAM" id="SSF53223">
    <property type="entry name" value="Aminoacid dehydrogenase-like, N-terminal domain"/>
    <property type="match status" value="1"/>
</dbReference>